<evidence type="ECO:0000313" key="7">
    <source>
        <dbReference type="EMBL" id="CAI4018369.1"/>
    </source>
</evidence>
<evidence type="ECO:0000259" key="6">
    <source>
        <dbReference type="Pfam" id="PF00520"/>
    </source>
</evidence>
<dbReference type="EMBL" id="CAMXCT010006689">
    <property type="protein sequence ID" value="CAI4018369.1"/>
    <property type="molecule type" value="Genomic_DNA"/>
</dbReference>
<evidence type="ECO:0000256" key="3">
    <source>
        <dbReference type="ARBA" id="ARBA00022989"/>
    </source>
</evidence>
<feature type="transmembrane region" description="Helical" evidence="5">
    <location>
        <begin position="398"/>
        <end position="424"/>
    </location>
</feature>
<evidence type="ECO:0000313" key="10">
    <source>
        <dbReference type="Proteomes" id="UP001152797"/>
    </source>
</evidence>
<dbReference type="PANTHER" id="PTHR10037">
    <property type="entry name" value="VOLTAGE-GATED CATION CHANNEL CALCIUM AND SODIUM"/>
    <property type="match status" value="1"/>
</dbReference>
<keyword evidence="9" id="KW-0407">Ion channel</keyword>
<keyword evidence="2 5" id="KW-0812">Transmembrane</keyword>
<proteinExistence type="predicted"/>
<dbReference type="InterPro" id="IPR005821">
    <property type="entry name" value="Ion_trans_dom"/>
</dbReference>
<feature type="transmembrane region" description="Helical" evidence="5">
    <location>
        <begin position="328"/>
        <end position="354"/>
    </location>
</feature>
<comment type="subcellular location">
    <subcellularLocation>
        <location evidence="1">Membrane</location>
        <topology evidence="1">Multi-pass membrane protein</topology>
    </subcellularLocation>
</comment>
<evidence type="ECO:0000256" key="1">
    <source>
        <dbReference type="ARBA" id="ARBA00004141"/>
    </source>
</evidence>
<dbReference type="Pfam" id="PF00520">
    <property type="entry name" value="Ion_trans"/>
    <property type="match status" value="1"/>
</dbReference>
<dbReference type="GO" id="GO:0001518">
    <property type="term" value="C:voltage-gated sodium channel complex"/>
    <property type="evidence" value="ECO:0007669"/>
    <property type="project" value="TreeGrafter"/>
</dbReference>
<dbReference type="SUPFAM" id="SSF81324">
    <property type="entry name" value="Voltage-gated potassium channels"/>
    <property type="match status" value="1"/>
</dbReference>
<sequence length="585" mass="66524">MLQRTGQSPLNGLKQFRHELLEHQALLLNKLDAKISKLGLVAAEETADIELEEFKGSKEETKDEMQSTLMSVPASAWHAPNADGVAERKFSAIPGSIVEDTVEAFSSLPTVAERRKKHMAWIHKQSQFEPSDKPEDEQHQRVFSQLSAECARESVRRKAIDNFGPPRPPSSSRWAEVVRHPYFERMSLAMIYLNAVWIAIDIEFNKADMVLQAESPFLIMEIVFTLYFSGELFVRFMSYEKRREAVRDSWFIFDLLLVVMMLLETWLIPLTAFIIEGGFTARSQDDGANISRSASVLRIARILRVFRTARIIRVARYMPELMILVKGLIVAARSVFFTLVLLLLITYVFSIAFSQLSENTRLEPKYFPTITSAVLTLIVQCVMPDQEEFFQDVSDVSWIMGMLVIIFVLVGSLIVMNMLVGILVEAVQTVATMEHEQIHVDFAKRVLWDLIREQGADEDGDNRISEEEFVRLLERPEASKALNRLGVDAFAVMETGKLLFEDGEPLTFPEFMDAILTLRGSNQTTVKDIVNLWKFTADEFSQLHTVLMDLCKFLSGHGIPAMLAQQIGQLEIKSRSSPVRNFDEV</sequence>
<dbReference type="Gene3D" id="1.10.287.70">
    <property type="match status" value="1"/>
</dbReference>
<dbReference type="InterPro" id="IPR027359">
    <property type="entry name" value="Volt_channel_dom_sf"/>
</dbReference>
<evidence type="ECO:0000256" key="5">
    <source>
        <dbReference type="SAM" id="Phobius"/>
    </source>
</evidence>
<dbReference type="Gene3D" id="1.20.120.350">
    <property type="entry name" value="Voltage-gated potassium channels. Chain C"/>
    <property type="match status" value="1"/>
</dbReference>
<keyword evidence="3 5" id="KW-1133">Transmembrane helix</keyword>
<evidence type="ECO:0000256" key="2">
    <source>
        <dbReference type="ARBA" id="ARBA00022692"/>
    </source>
</evidence>
<dbReference type="GO" id="GO:0005248">
    <property type="term" value="F:voltage-gated sodium channel activity"/>
    <property type="evidence" value="ECO:0007669"/>
    <property type="project" value="TreeGrafter"/>
</dbReference>
<dbReference type="InterPro" id="IPR043203">
    <property type="entry name" value="VGCC_Ca_Na"/>
</dbReference>
<accession>A0A9P1M3D8</accession>
<keyword evidence="9" id="KW-0406">Ion transport</keyword>
<keyword evidence="9" id="KW-0813">Transport</keyword>
<comment type="caution">
    <text evidence="7">The sequence shown here is derived from an EMBL/GenBank/DDBJ whole genome shotgun (WGS) entry which is preliminary data.</text>
</comment>
<dbReference type="PANTHER" id="PTHR10037:SF62">
    <property type="entry name" value="SODIUM CHANNEL PROTEIN 60E"/>
    <property type="match status" value="1"/>
</dbReference>
<organism evidence="7">
    <name type="scientific">Cladocopium goreaui</name>
    <dbReference type="NCBI Taxonomy" id="2562237"/>
    <lineage>
        <taxon>Eukaryota</taxon>
        <taxon>Sar</taxon>
        <taxon>Alveolata</taxon>
        <taxon>Dinophyceae</taxon>
        <taxon>Suessiales</taxon>
        <taxon>Symbiodiniaceae</taxon>
        <taxon>Cladocopium</taxon>
    </lineage>
</organism>
<dbReference type="EMBL" id="CAMXCT030006689">
    <property type="protein sequence ID" value="CAL4805681.1"/>
    <property type="molecule type" value="Genomic_DNA"/>
</dbReference>
<reference evidence="8" key="2">
    <citation type="submission" date="2024-04" db="EMBL/GenBank/DDBJ databases">
        <authorList>
            <person name="Chen Y."/>
            <person name="Shah S."/>
            <person name="Dougan E. K."/>
            <person name="Thang M."/>
            <person name="Chan C."/>
        </authorList>
    </citation>
    <scope>NUCLEOTIDE SEQUENCE [LARGE SCALE GENOMIC DNA]</scope>
</reference>
<dbReference type="AlphaFoldDB" id="A0A9P1M3D8"/>
<keyword evidence="4 5" id="KW-0472">Membrane</keyword>
<feature type="domain" description="Ion transport" evidence="6">
    <location>
        <begin position="180"/>
        <end position="430"/>
    </location>
</feature>
<name>A0A9P1M3D8_9DINO</name>
<feature type="transmembrane region" description="Helical" evidence="5">
    <location>
        <begin position="215"/>
        <end position="234"/>
    </location>
</feature>
<feature type="transmembrane region" description="Helical" evidence="5">
    <location>
        <begin position="255"/>
        <end position="275"/>
    </location>
</feature>
<feature type="transmembrane region" description="Helical" evidence="5">
    <location>
        <begin position="366"/>
        <end position="386"/>
    </location>
</feature>
<reference evidence="7" key="1">
    <citation type="submission" date="2022-10" db="EMBL/GenBank/DDBJ databases">
        <authorList>
            <person name="Chen Y."/>
            <person name="Dougan E. K."/>
            <person name="Chan C."/>
            <person name="Rhodes N."/>
            <person name="Thang M."/>
        </authorList>
    </citation>
    <scope>NUCLEOTIDE SEQUENCE</scope>
</reference>
<gene>
    <name evidence="7" type="ORF">C1SCF055_LOCUS42942</name>
</gene>
<dbReference type="OrthoDB" id="432874at2759"/>
<dbReference type="InterPro" id="IPR018247">
    <property type="entry name" value="EF_Hand_1_Ca_BS"/>
</dbReference>
<keyword evidence="10" id="KW-1185">Reference proteome</keyword>
<evidence type="ECO:0000313" key="8">
    <source>
        <dbReference type="EMBL" id="CAL1171744.1"/>
    </source>
</evidence>
<dbReference type="EMBL" id="CAMXCT020006689">
    <property type="protein sequence ID" value="CAL1171744.1"/>
    <property type="molecule type" value="Genomic_DNA"/>
</dbReference>
<protein>
    <submittedName>
        <fullName evidence="9">Sodium channel protein 1 brain</fullName>
    </submittedName>
</protein>
<dbReference type="Proteomes" id="UP001152797">
    <property type="component" value="Unassembled WGS sequence"/>
</dbReference>
<evidence type="ECO:0000256" key="4">
    <source>
        <dbReference type="ARBA" id="ARBA00023136"/>
    </source>
</evidence>
<dbReference type="PROSITE" id="PS00018">
    <property type="entry name" value="EF_HAND_1"/>
    <property type="match status" value="1"/>
</dbReference>
<evidence type="ECO:0000313" key="9">
    <source>
        <dbReference type="EMBL" id="CAL4805681.1"/>
    </source>
</evidence>